<dbReference type="EMBL" id="JAVAMQ010000009">
    <property type="protein sequence ID" value="MDP5307648.1"/>
    <property type="molecule type" value="Genomic_DNA"/>
</dbReference>
<dbReference type="Proteomes" id="UP001224997">
    <property type="component" value="Unassembled WGS sequence"/>
</dbReference>
<gene>
    <name evidence="2" type="ORF">Q5Y72_11150</name>
</gene>
<dbReference type="InterPro" id="IPR051531">
    <property type="entry name" value="N-acetyltransferase"/>
</dbReference>
<comment type="caution">
    <text evidence="2">The sequence shown here is derived from an EMBL/GenBank/DDBJ whole genome shotgun (WGS) entry which is preliminary data.</text>
</comment>
<sequence length="182" mass="19948">MTGLQPTPVLTTARLILRAPVAADWPHWLAFAQSDRAAFILDGNTDPSFAWRVLGHAVGHWVLRGYGMFVIALRGEDRPLGMAGPWFPEGWPEREIGWTIWTAEAEGKGYALEATTAARDFAFGTLGWDTAVSYVNADNARSIALARRLGATLDRDAAAPDFDESCLVFRHPAPARSERSLP</sequence>
<proteinExistence type="predicted"/>
<dbReference type="PANTHER" id="PTHR43792">
    <property type="entry name" value="GNAT FAMILY, PUTATIVE (AFU_ORTHOLOGUE AFUA_3G00765)-RELATED-RELATED"/>
    <property type="match status" value="1"/>
</dbReference>
<organism evidence="2 3">
    <name type="scientific">Paracoccus spongiarum</name>
    <dbReference type="NCBI Taxonomy" id="3064387"/>
    <lineage>
        <taxon>Bacteria</taxon>
        <taxon>Pseudomonadati</taxon>
        <taxon>Pseudomonadota</taxon>
        <taxon>Alphaproteobacteria</taxon>
        <taxon>Rhodobacterales</taxon>
        <taxon>Paracoccaceae</taxon>
        <taxon>Paracoccus</taxon>
    </lineage>
</organism>
<feature type="domain" description="N-acetyltransferase" evidence="1">
    <location>
        <begin position="15"/>
        <end position="174"/>
    </location>
</feature>
<accession>A0ABT9JCU2</accession>
<dbReference type="Pfam" id="PF13302">
    <property type="entry name" value="Acetyltransf_3"/>
    <property type="match status" value="1"/>
</dbReference>
<name>A0ABT9JCU2_9RHOB</name>
<evidence type="ECO:0000259" key="1">
    <source>
        <dbReference type="PROSITE" id="PS51186"/>
    </source>
</evidence>
<dbReference type="PANTHER" id="PTHR43792:SF1">
    <property type="entry name" value="N-ACETYLTRANSFERASE DOMAIN-CONTAINING PROTEIN"/>
    <property type="match status" value="1"/>
</dbReference>
<protein>
    <submittedName>
        <fullName evidence="2">GNAT family N-acetyltransferase</fullName>
    </submittedName>
</protein>
<dbReference type="RefSeq" id="WP_305963501.1">
    <property type="nucleotide sequence ID" value="NZ_JAVAMQ010000009.1"/>
</dbReference>
<dbReference type="SUPFAM" id="SSF55729">
    <property type="entry name" value="Acyl-CoA N-acyltransferases (Nat)"/>
    <property type="match status" value="1"/>
</dbReference>
<evidence type="ECO:0000313" key="2">
    <source>
        <dbReference type="EMBL" id="MDP5307648.1"/>
    </source>
</evidence>
<reference evidence="2 3" key="1">
    <citation type="submission" date="2023-08" db="EMBL/GenBank/DDBJ databases">
        <authorList>
            <person name="Park J.-S."/>
        </authorList>
    </citation>
    <scope>NUCLEOTIDE SEQUENCE [LARGE SCALE GENOMIC DNA]</scope>
    <source>
        <strain evidence="2 3">2205BS29-5</strain>
    </source>
</reference>
<dbReference type="PROSITE" id="PS51186">
    <property type="entry name" value="GNAT"/>
    <property type="match status" value="1"/>
</dbReference>
<evidence type="ECO:0000313" key="3">
    <source>
        <dbReference type="Proteomes" id="UP001224997"/>
    </source>
</evidence>
<dbReference type="Gene3D" id="3.40.630.30">
    <property type="match status" value="1"/>
</dbReference>
<keyword evidence="3" id="KW-1185">Reference proteome</keyword>
<dbReference type="InterPro" id="IPR000182">
    <property type="entry name" value="GNAT_dom"/>
</dbReference>
<dbReference type="InterPro" id="IPR016181">
    <property type="entry name" value="Acyl_CoA_acyltransferase"/>
</dbReference>